<comment type="caution">
    <text evidence="1">The sequence shown here is derived from an EMBL/GenBank/DDBJ whole genome shotgun (WGS) entry which is preliminary data.</text>
</comment>
<accession>A0A7K1UBD3</accession>
<organism evidence="1 2">
    <name type="scientific">Chitinophaga tropicalis</name>
    <dbReference type="NCBI Taxonomy" id="2683588"/>
    <lineage>
        <taxon>Bacteria</taxon>
        <taxon>Pseudomonadati</taxon>
        <taxon>Bacteroidota</taxon>
        <taxon>Chitinophagia</taxon>
        <taxon>Chitinophagales</taxon>
        <taxon>Chitinophagaceae</taxon>
        <taxon>Chitinophaga</taxon>
    </lineage>
</organism>
<evidence type="ECO:0000313" key="1">
    <source>
        <dbReference type="EMBL" id="MVT11699.1"/>
    </source>
</evidence>
<protein>
    <recommendedName>
        <fullName evidence="3">Abi-like protein</fullName>
    </recommendedName>
</protein>
<proteinExistence type="predicted"/>
<evidence type="ECO:0008006" key="3">
    <source>
        <dbReference type="Google" id="ProtNLM"/>
    </source>
</evidence>
<name>A0A7K1UBD3_9BACT</name>
<reference evidence="1 2" key="1">
    <citation type="submission" date="2019-12" db="EMBL/GenBank/DDBJ databases">
        <title>Chitinophaga sp. strain ysch24 (GDMCC 1.1355), whole genome shotgun sequence.</title>
        <authorList>
            <person name="Zhang X."/>
        </authorList>
    </citation>
    <scope>NUCLEOTIDE SEQUENCE [LARGE SCALE GENOMIC DNA]</scope>
    <source>
        <strain evidence="2">ysch24</strain>
    </source>
</reference>
<evidence type="ECO:0000313" key="2">
    <source>
        <dbReference type="Proteomes" id="UP000461730"/>
    </source>
</evidence>
<keyword evidence="2" id="KW-1185">Reference proteome</keyword>
<sequence>MLSPYQKPTTTISQQITLLRKRGLVIPDEKIAEKYLTFVGYYRLAGYWQIYQSDKVNHIFHEGVTFRHITELYNFDRELRILLCDAIERIEIALRSIIVNTMCASHGPLWFTNPSLVEREDWYNENLSVINAELDRSMEEFIEPTMASMERSRTHQPGKLFRFFLLVLFLSFTAT</sequence>
<dbReference type="InterPro" id="IPR011664">
    <property type="entry name" value="Abi_system_AbiD/AbiF-like"/>
</dbReference>
<dbReference type="EMBL" id="WRXN01000015">
    <property type="protein sequence ID" value="MVT11699.1"/>
    <property type="molecule type" value="Genomic_DNA"/>
</dbReference>
<dbReference type="Proteomes" id="UP000461730">
    <property type="component" value="Unassembled WGS sequence"/>
</dbReference>
<dbReference type="Pfam" id="PF07751">
    <property type="entry name" value="Abi_2"/>
    <property type="match status" value="1"/>
</dbReference>
<gene>
    <name evidence="1" type="ORF">GO493_25775</name>
</gene>
<dbReference type="AlphaFoldDB" id="A0A7K1UBD3"/>